<dbReference type="Proteomes" id="UP000181884">
    <property type="component" value="Unassembled WGS sequence"/>
</dbReference>
<dbReference type="Pfam" id="PF02441">
    <property type="entry name" value="Flavoprotein"/>
    <property type="match status" value="1"/>
</dbReference>
<keyword evidence="1" id="KW-0637">Prenyltransferase</keyword>
<evidence type="ECO:0000256" key="2">
    <source>
        <dbReference type="ARBA" id="ARBA00022630"/>
    </source>
</evidence>
<dbReference type="EMBL" id="JXKH01000002">
    <property type="protein sequence ID" value="OJG19152.1"/>
    <property type="molecule type" value="Genomic_DNA"/>
</dbReference>
<dbReference type="Gene3D" id="3.40.50.1950">
    <property type="entry name" value="Flavin prenyltransferase-like"/>
    <property type="match status" value="1"/>
</dbReference>
<dbReference type="NCBIfam" id="NF004685">
    <property type="entry name" value="PRK06029.1"/>
    <property type="match status" value="1"/>
</dbReference>
<dbReference type="InterPro" id="IPR036551">
    <property type="entry name" value="Flavin_trans-like"/>
</dbReference>
<keyword evidence="4" id="KW-0808">Transferase</keyword>
<gene>
    <name evidence="6" type="ORF">RU97_GL000723</name>
</gene>
<proteinExistence type="predicted"/>
<sequence>MLEALKKQGVHTHLVVSKWGMENIRLELGETSLASLADELHDVDQLGASIASGSFLYDGMFIVPASMKTCASIAHGFSDNLIARAADVCLKEGRPLILSPRETPLSTIHLENLLKLAQAGARIVPPMPGFYNHPTSLDDVINHHVMKLLDQMGLHTRNEHRYTGEK</sequence>
<evidence type="ECO:0000259" key="5">
    <source>
        <dbReference type="Pfam" id="PF02441"/>
    </source>
</evidence>
<protein>
    <submittedName>
        <fullName evidence="6">Polyprenyl p-hydroxybenzoate/phenylacrylic acid decarboxylase</fullName>
    </submittedName>
</protein>
<keyword evidence="3" id="KW-0288">FMN</keyword>
<dbReference type="InterPro" id="IPR003382">
    <property type="entry name" value="Flavoprotein"/>
</dbReference>
<evidence type="ECO:0000256" key="1">
    <source>
        <dbReference type="ARBA" id="ARBA00022602"/>
    </source>
</evidence>
<dbReference type="NCBIfam" id="TIGR00421">
    <property type="entry name" value="ubiX_pad"/>
    <property type="match status" value="1"/>
</dbReference>
<feature type="domain" description="Flavoprotein" evidence="5">
    <location>
        <begin position="1"/>
        <end position="148"/>
    </location>
</feature>
<name>A0A1L8RHI4_9ENTE</name>
<dbReference type="STRING" id="214095.RU97_GL000723"/>
<keyword evidence="7" id="KW-1185">Reference proteome</keyword>
<evidence type="ECO:0000256" key="3">
    <source>
        <dbReference type="ARBA" id="ARBA00022643"/>
    </source>
</evidence>
<evidence type="ECO:0000313" key="6">
    <source>
        <dbReference type="EMBL" id="OJG19152.1"/>
    </source>
</evidence>
<keyword evidence="2" id="KW-0285">Flavoprotein</keyword>
<dbReference type="GO" id="GO:0004659">
    <property type="term" value="F:prenyltransferase activity"/>
    <property type="evidence" value="ECO:0007669"/>
    <property type="project" value="UniProtKB-KW"/>
</dbReference>
<accession>A0A1L8RHI4</accession>
<organism evidence="6 7">
    <name type="scientific">Enterococcus canis</name>
    <dbReference type="NCBI Taxonomy" id="214095"/>
    <lineage>
        <taxon>Bacteria</taxon>
        <taxon>Bacillati</taxon>
        <taxon>Bacillota</taxon>
        <taxon>Bacilli</taxon>
        <taxon>Lactobacillales</taxon>
        <taxon>Enterococcaceae</taxon>
        <taxon>Enterococcus</taxon>
    </lineage>
</organism>
<dbReference type="InterPro" id="IPR004507">
    <property type="entry name" value="UbiX-like"/>
</dbReference>
<reference evidence="6 7" key="1">
    <citation type="submission" date="2014-12" db="EMBL/GenBank/DDBJ databases">
        <title>Draft genome sequences of 29 type strains of Enterococci.</title>
        <authorList>
            <person name="Zhong Z."/>
            <person name="Sun Z."/>
            <person name="Liu W."/>
            <person name="Zhang W."/>
            <person name="Zhang H."/>
        </authorList>
    </citation>
    <scope>NUCLEOTIDE SEQUENCE [LARGE SCALE GENOMIC DNA]</scope>
    <source>
        <strain evidence="6 7">DSM 17029</strain>
    </source>
</reference>
<comment type="caution">
    <text evidence="6">The sequence shown here is derived from an EMBL/GenBank/DDBJ whole genome shotgun (WGS) entry which is preliminary data.</text>
</comment>
<evidence type="ECO:0000313" key="7">
    <source>
        <dbReference type="Proteomes" id="UP000181884"/>
    </source>
</evidence>
<dbReference type="SUPFAM" id="SSF52507">
    <property type="entry name" value="Homo-oligomeric flavin-containing Cys decarboxylases, HFCD"/>
    <property type="match status" value="1"/>
</dbReference>
<evidence type="ECO:0000256" key="4">
    <source>
        <dbReference type="ARBA" id="ARBA00022679"/>
    </source>
</evidence>
<dbReference type="AlphaFoldDB" id="A0A1L8RHI4"/>